<keyword evidence="2" id="KW-1185">Reference proteome</keyword>
<organism evidence="1 2">
    <name type="scientific">Immundisolibacter cernigliae</name>
    <dbReference type="NCBI Taxonomy" id="1810504"/>
    <lineage>
        <taxon>Bacteria</taxon>
        <taxon>Pseudomonadati</taxon>
        <taxon>Pseudomonadota</taxon>
        <taxon>Gammaproteobacteria</taxon>
        <taxon>Immundisolibacterales</taxon>
        <taxon>Immundisolibacteraceae</taxon>
        <taxon>Immundisolibacter</taxon>
    </lineage>
</organism>
<evidence type="ECO:0000313" key="2">
    <source>
        <dbReference type="Proteomes" id="UP000092952"/>
    </source>
</evidence>
<dbReference type="FunCoup" id="A0A1B1YQG7">
    <property type="interactions" value="7"/>
</dbReference>
<reference evidence="2" key="1">
    <citation type="submission" date="2016-03" db="EMBL/GenBank/DDBJ databases">
        <title>Complete genome sequence of Solimmundus cernigliae, representing a novel lineage of polycyclic aromatic hydrocarbon degraders within the Gammaproteobacteria.</title>
        <authorList>
            <person name="Singleton D.R."/>
            <person name="Dickey A.N."/>
            <person name="Scholl E.H."/>
            <person name="Wright F.A."/>
            <person name="Aitken M.D."/>
        </authorList>
    </citation>
    <scope>NUCLEOTIDE SEQUENCE [LARGE SCALE GENOMIC DNA]</scope>
    <source>
        <strain evidence="2">TR3.2</strain>
    </source>
</reference>
<dbReference type="AlphaFoldDB" id="A0A1B1YQG7"/>
<sequence length="232" mass="26694">MYFSLISPAPGRERDAAQARALGPYEEHQWLWRFFPGAPDANRDFLFCHREVEGASRYYLVSGRPPMSPDAAWFVQTRDYAPELDSGARLRFDLRANPIVTSKRDGKARRDDVVMAEKKRLLQERGLNNWSEWQDAGKPQLYDLVDRTCRHWLIRRAEAHGFLVDEDALRVDGYLTHSERRHLPRTQQLRFSTVDFSGVLTVTDPDRFRSALTTGIGPAKAFGCGLLLVRRC</sequence>
<dbReference type="NCBIfam" id="TIGR01907">
    <property type="entry name" value="casE_Cse3"/>
    <property type="match status" value="1"/>
</dbReference>
<dbReference type="Proteomes" id="UP000092952">
    <property type="component" value="Chromosome"/>
</dbReference>
<gene>
    <name evidence="1" type="ORF">PG2T_01355</name>
</gene>
<proteinExistence type="predicted"/>
<dbReference type="CDD" id="cd09727">
    <property type="entry name" value="Cas6_I-E"/>
    <property type="match status" value="1"/>
</dbReference>
<dbReference type="RefSeq" id="WP_068802479.1">
    <property type="nucleotide sequence ID" value="NZ_CP014671.1"/>
</dbReference>
<dbReference type="Gene3D" id="3.30.70.1200">
    <property type="entry name" value="Crispr-associated protein, domain 1"/>
    <property type="match status" value="1"/>
</dbReference>
<evidence type="ECO:0008006" key="3">
    <source>
        <dbReference type="Google" id="ProtNLM"/>
    </source>
</evidence>
<dbReference type="SMART" id="SM01101">
    <property type="entry name" value="CRISPR_assoc"/>
    <property type="match status" value="1"/>
</dbReference>
<dbReference type="Pfam" id="PF08798">
    <property type="entry name" value="CRISPR_assoc"/>
    <property type="match status" value="1"/>
</dbReference>
<name>A0A1B1YQG7_9GAMM</name>
<accession>A0A1B1YQG7</accession>
<dbReference type="EMBL" id="CP014671">
    <property type="protein sequence ID" value="ANX02967.1"/>
    <property type="molecule type" value="Genomic_DNA"/>
</dbReference>
<dbReference type="SUPFAM" id="SSF117987">
    <property type="entry name" value="CRISPR-associated protein"/>
    <property type="match status" value="2"/>
</dbReference>
<dbReference type="KEGG" id="gbi:PG2T_01355"/>
<dbReference type="InParanoid" id="A0A1B1YQG7"/>
<dbReference type="InterPro" id="IPR010179">
    <property type="entry name" value="CRISPR-assoc_prot_Cse3"/>
</dbReference>
<dbReference type="OrthoDB" id="9795689at2"/>
<dbReference type="STRING" id="1810504.PG2T_01355"/>
<protein>
    <recommendedName>
        <fullName evidence="3">Type I-E CRISPR-associated protein Cas6/Cse3/CasE</fullName>
    </recommendedName>
</protein>
<dbReference type="Gene3D" id="3.30.70.1210">
    <property type="entry name" value="Crispr-associated protein, domain 2"/>
    <property type="match status" value="1"/>
</dbReference>
<evidence type="ECO:0000313" key="1">
    <source>
        <dbReference type="EMBL" id="ANX02967.1"/>
    </source>
</evidence>